<comment type="caution">
    <text evidence="2">The sequence shown here is derived from an EMBL/GenBank/DDBJ whole genome shotgun (WGS) entry which is preliminary data.</text>
</comment>
<gene>
    <name evidence="2" type="ORF">PREVCOP_05238</name>
</gene>
<evidence type="ECO:0000313" key="3">
    <source>
        <dbReference type="Proteomes" id="UP000004477"/>
    </source>
</evidence>
<dbReference type="PANTHER" id="PTHR35149:SF2">
    <property type="entry name" value="DUF262 DOMAIN-CONTAINING PROTEIN"/>
    <property type="match status" value="1"/>
</dbReference>
<dbReference type="STRING" id="537011.PREVCOP_05238"/>
<organism evidence="2 3">
    <name type="scientific">Segatella copri DSM 18205</name>
    <dbReference type="NCBI Taxonomy" id="537011"/>
    <lineage>
        <taxon>Bacteria</taxon>
        <taxon>Pseudomonadati</taxon>
        <taxon>Bacteroidota</taxon>
        <taxon>Bacteroidia</taxon>
        <taxon>Bacteroidales</taxon>
        <taxon>Prevotellaceae</taxon>
        <taxon>Segatella</taxon>
    </lineage>
</organism>
<dbReference type="EMBL" id="ACBX02000016">
    <property type="protein sequence ID" value="EFB35104.1"/>
    <property type="molecule type" value="Genomic_DNA"/>
</dbReference>
<dbReference type="PaxDb" id="537011-PREVCOP_05238"/>
<feature type="domain" description="GmrSD restriction endonucleases N-terminal" evidence="1">
    <location>
        <begin position="182"/>
        <end position="276"/>
    </location>
</feature>
<dbReference type="Pfam" id="PF03235">
    <property type="entry name" value="GmrSD_N"/>
    <property type="match status" value="1"/>
</dbReference>
<dbReference type="GeneID" id="69850293"/>
<dbReference type="AlphaFoldDB" id="D1PDE8"/>
<dbReference type="PANTHER" id="PTHR35149">
    <property type="entry name" value="SLL5132 PROTEIN"/>
    <property type="match status" value="1"/>
</dbReference>
<protein>
    <recommendedName>
        <fullName evidence="1">GmrSD restriction endonucleases N-terminal domain-containing protein</fullName>
    </recommendedName>
</protein>
<dbReference type="InterPro" id="IPR004919">
    <property type="entry name" value="GmrSD_N"/>
</dbReference>
<dbReference type="HOGENOM" id="CLU_905723_0_0_10"/>
<reference evidence="2" key="1">
    <citation type="submission" date="2009-11" db="EMBL/GenBank/DDBJ databases">
        <authorList>
            <person name="Weinstock G."/>
            <person name="Sodergren E."/>
            <person name="Clifton S."/>
            <person name="Fulton L."/>
            <person name="Fulton B."/>
            <person name="Courtney L."/>
            <person name="Fronick C."/>
            <person name="Harrison M."/>
            <person name="Strong C."/>
            <person name="Farmer C."/>
            <person name="Delahaunty K."/>
            <person name="Markovic C."/>
            <person name="Hall O."/>
            <person name="Minx P."/>
            <person name="Tomlinson C."/>
            <person name="Mitreva M."/>
            <person name="Nelson J."/>
            <person name="Hou S."/>
            <person name="Wollam A."/>
            <person name="Pepin K.H."/>
            <person name="Johnson M."/>
            <person name="Bhonagiri V."/>
            <person name="Nash W.E."/>
            <person name="Warren W."/>
            <person name="Chinwalla A."/>
            <person name="Mardis E.R."/>
            <person name="Wilson R.K."/>
        </authorList>
    </citation>
    <scope>NUCLEOTIDE SEQUENCE [LARGE SCALE GENOMIC DNA]</scope>
    <source>
        <strain evidence="2">DSM 18205</strain>
    </source>
</reference>
<name>D1PDE8_9BACT</name>
<sequence length="307" mass="36368">MALDIYTRENEEVRNFVKSRLPGREVYCNYLSDSSTMHLCNRYIQVQTAFPSLERIHYEYINSHWEFHIEPPSESDGYRYGRISRYLREHIHDIPSLKWQNDGSRDMAVYQEEVCNDEQLKEILMKIYQIFDKHLAKCTQIFKPVNLDKPYHQKEEEFKKLDISSEVCLKTLSMKEVFDLKLVIPDYQRIYCWEEKNITALWNNLKKMPEDQDYHLGSIILQNMENGYHIIDGQQRLVPLTLCLRALGYEGNMPLLAQRFESKEACENIANAKYASNPQPIGFRGNLLVKRQKFFYCTYSLGITETS</sequence>
<evidence type="ECO:0000259" key="1">
    <source>
        <dbReference type="Pfam" id="PF03235"/>
    </source>
</evidence>
<accession>D1PDE8</accession>
<proteinExistence type="predicted"/>
<dbReference type="OrthoDB" id="9798761at2"/>
<dbReference type="Proteomes" id="UP000004477">
    <property type="component" value="Unassembled WGS sequence"/>
</dbReference>
<keyword evidence="3" id="KW-1185">Reference proteome</keyword>
<dbReference type="RefSeq" id="WP_006847940.1">
    <property type="nucleotide sequence ID" value="NZ_CP085933.1"/>
</dbReference>
<evidence type="ECO:0000313" key="2">
    <source>
        <dbReference type="EMBL" id="EFB35104.1"/>
    </source>
</evidence>